<evidence type="ECO:0000256" key="1">
    <source>
        <dbReference type="SAM" id="Phobius"/>
    </source>
</evidence>
<dbReference type="EMBL" id="MK125141">
    <property type="protein sequence ID" value="AZF88751.1"/>
    <property type="molecule type" value="Genomic_DNA"/>
</dbReference>
<name>A0A3G8F2Z7_9CAUD</name>
<dbReference type="KEGG" id="vg:55008249"/>
<reference evidence="3" key="1">
    <citation type="submission" date="2018-11" db="EMBL/GenBank/DDBJ databases">
        <authorList>
            <person name="Olsen N.S."/>
            <person name="Kot W."/>
            <person name="Hansen L.H."/>
        </authorList>
    </citation>
    <scope>NUCLEOTIDE SEQUENCE [LARGE SCALE GENOMIC DNA]</scope>
</reference>
<feature type="transmembrane region" description="Helical" evidence="1">
    <location>
        <begin position="60"/>
        <end position="78"/>
    </location>
</feature>
<keyword evidence="1" id="KW-0812">Transmembrane</keyword>
<accession>A0A3G8F2Z7</accession>
<organism evidence="2 3">
    <name type="scientific">Salmonella phage Lumpael</name>
    <dbReference type="NCBI Taxonomy" id="2488859"/>
    <lineage>
        <taxon>Viruses</taxon>
        <taxon>Duplodnaviria</taxon>
        <taxon>Heunggongvirae</taxon>
        <taxon>Uroviricota</taxon>
        <taxon>Caudoviricetes</taxon>
        <taxon>Murrayvirus</taxon>
        <taxon>Murrayvirus lumpael</taxon>
    </lineage>
</organism>
<proteinExistence type="predicted"/>
<sequence>MRAGTWGDRQAERPPYYVQINNRVVTPAEFHRQKQEFMRGAVIVVPPDEPTFPIGEICRGILMMFGLFALLWFVLTFLR</sequence>
<dbReference type="RefSeq" id="YP_009816936.1">
    <property type="nucleotide sequence ID" value="NC_048113.1"/>
</dbReference>
<keyword evidence="3" id="KW-1185">Reference proteome</keyword>
<protein>
    <submittedName>
        <fullName evidence="2">Uncharacterized protein</fullName>
    </submittedName>
</protein>
<evidence type="ECO:0000313" key="2">
    <source>
        <dbReference type="EMBL" id="AZF88751.1"/>
    </source>
</evidence>
<dbReference type="GeneID" id="55008249"/>
<dbReference type="Proteomes" id="UP000270437">
    <property type="component" value="Segment"/>
</dbReference>
<keyword evidence="1" id="KW-1133">Transmembrane helix</keyword>
<keyword evidence="1" id="KW-0472">Membrane</keyword>
<evidence type="ECO:0000313" key="3">
    <source>
        <dbReference type="Proteomes" id="UP000270437"/>
    </source>
</evidence>